<sequence>MDISESQSVTLDIELDSGRYSTAGISGQGSKKSSLFSFNNPPPHAWDLVPQIPRSITITALPKRGLQEMELCLNLRSRGSMLNWEYVAAAFGFSNNKIMHLRTSSNPTADVLREIAGHPLKSLLDALAKINRVDALLSLQPYIESAVSSGGKSETPSTDSVILVTHHELDTHIAVRNNFRWFFKNLRKRAKQSGFLAVNIDDCMETSCEFEGLHALFANASSIVCVFTDDYVELLKSKRNEQTVMVKQYLHKLMNSEFLERGENKRFRAVIFQGTGRDLLPLGWAKSTLVYEFPANHLQLFQRLFA</sequence>
<dbReference type="OMA" id="IMHLRTS"/>
<dbReference type="SUPFAM" id="SSF47986">
    <property type="entry name" value="DEATH domain"/>
    <property type="match status" value="1"/>
</dbReference>
<dbReference type="Gene3D" id="1.10.533.10">
    <property type="entry name" value="Death Domain, Fas"/>
    <property type="match status" value="1"/>
</dbReference>
<evidence type="ECO:0000313" key="2">
    <source>
        <dbReference type="Proteomes" id="UP000276776"/>
    </source>
</evidence>
<evidence type="ECO:0000313" key="1">
    <source>
        <dbReference type="EMBL" id="VDN02302.1"/>
    </source>
</evidence>
<dbReference type="InterPro" id="IPR011029">
    <property type="entry name" value="DEATH-like_dom_sf"/>
</dbReference>
<gene>
    <name evidence="1" type="ORF">TCLT_LOCUS5098</name>
</gene>
<dbReference type="WBParaSite" id="TCLT_0000510901-mRNA-1">
    <property type="protein sequence ID" value="TCLT_0000510901-mRNA-1"/>
    <property type="gene ID" value="TCLT_0000510901"/>
</dbReference>
<organism evidence="3">
    <name type="scientific">Thelazia callipaeda</name>
    <name type="common">Oriental eyeworm</name>
    <name type="synonym">Parasitic nematode</name>
    <dbReference type="NCBI Taxonomy" id="103827"/>
    <lineage>
        <taxon>Eukaryota</taxon>
        <taxon>Metazoa</taxon>
        <taxon>Ecdysozoa</taxon>
        <taxon>Nematoda</taxon>
        <taxon>Chromadorea</taxon>
        <taxon>Rhabditida</taxon>
        <taxon>Spirurina</taxon>
        <taxon>Spiruromorpha</taxon>
        <taxon>Thelazioidea</taxon>
        <taxon>Thelaziidae</taxon>
        <taxon>Thelazia</taxon>
    </lineage>
</organism>
<dbReference type="STRING" id="103827.A0A0N5CXI2"/>
<accession>A0A0N5CXI2</accession>
<dbReference type="OrthoDB" id="6021171at2759"/>
<dbReference type="Proteomes" id="UP000276776">
    <property type="component" value="Unassembled WGS sequence"/>
</dbReference>
<keyword evidence="2" id="KW-1185">Reference proteome</keyword>
<reference evidence="3" key="1">
    <citation type="submission" date="2017-02" db="UniProtKB">
        <authorList>
            <consortium name="WormBaseParasite"/>
        </authorList>
    </citation>
    <scope>IDENTIFICATION</scope>
</reference>
<evidence type="ECO:0000313" key="3">
    <source>
        <dbReference type="WBParaSite" id="TCLT_0000510901-mRNA-1"/>
    </source>
</evidence>
<protein>
    <submittedName>
        <fullName evidence="3">TIR domain-containing protein</fullName>
    </submittedName>
</protein>
<reference evidence="1 2" key="2">
    <citation type="submission" date="2018-11" db="EMBL/GenBank/DDBJ databases">
        <authorList>
            <consortium name="Pathogen Informatics"/>
        </authorList>
    </citation>
    <scope>NUCLEOTIDE SEQUENCE [LARGE SCALE GENOMIC DNA]</scope>
</reference>
<dbReference type="EMBL" id="UYYF01004320">
    <property type="protein sequence ID" value="VDN02302.1"/>
    <property type="molecule type" value="Genomic_DNA"/>
</dbReference>
<proteinExistence type="predicted"/>
<dbReference type="AlphaFoldDB" id="A0A0N5CXI2"/>
<name>A0A0N5CXI2_THECL</name>